<feature type="compositionally biased region" description="Basic and acidic residues" evidence="6">
    <location>
        <begin position="226"/>
        <end position="238"/>
    </location>
</feature>
<evidence type="ECO:0000256" key="2">
    <source>
        <dbReference type="ARBA" id="ARBA00022723"/>
    </source>
</evidence>
<dbReference type="Proteomes" id="UP001497512">
    <property type="component" value="Chromosome 6"/>
</dbReference>
<feature type="domain" description="PARP-type" evidence="7">
    <location>
        <begin position="138"/>
        <end position="221"/>
    </location>
</feature>
<evidence type="ECO:0000256" key="5">
    <source>
        <dbReference type="ARBA" id="ARBA00023242"/>
    </source>
</evidence>
<keyword evidence="5" id="KW-0539">Nucleus</keyword>
<sequence>MGDDDSTTMPAEAAAVVAAGDPKPWKAEYAKSSRSHCRACSKPISKDTFRLGHMQHAQQFAGFMPVWNHASCIFNEDGKIKSLDDVEGLSDLRAADLEDLRKYVDGTLEHAGHDIVPDKEESPKVDAAGDDDKNSGEYMIENAKSSRSICKSCNEKIEKGEVRIATMVDNPRFRGKQPAWRHVKCFLDKNWWTSPMEAMPGWDHLSVKDQAHVQTLAKDYTGGTRATKDLEEKQKEETASPAKTPAKRKTTAKENSSPVKEKQTSTLKETSSPSPTKVARLSRSSEKGTAKASKKKSGLKV</sequence>
<name>A0ABP0UR44_9BRYO</name>
<gene>
    <name evidence="8" type="ORF">CSSPTR1EN2_LOCUS18813</name>
</gene>
<dbReference type="InterPro" id="IPR001510">
    <property type="entry name" value="Znf_PARP"/>
</dbReference>
<feature type="compositionally biased region" description="Polar residues" evidence="6">
    <location>
        <begin position="254"/>
        <end position="275"/>
    </location>
</feature>
<proteinExistence type="predicted"/>
<dbReference type="SMART" id="SM01336">
    <property type="entry name" value="zf-PARP"/>
    <property type="match status" value="2"/>
</dbReference>
<dbReference type="PANTHER" id="PTHR12083">
    <property type="entry name" value="BIFUNCTIONAL POLYNUCLEOTIDE PHOSPHATASE/KINASE"/>
    <property type="match status" value="1"/>
</dbReference>
<evidence type="ECO:0000256" key="1">
    <source>
        <dbReference type="ARBA" id="ARBA00004123"/>
    </source>
</evidence>
<dbReference type="InterPro" id="IPR036957">
    <property type="entry name" value="Znf_PARP_sf"/>
</dbReference>
<dbReference type="PROSITE" id="PS50064">
    <property type="entry name" value="ZF_PARP_2"/>
    <property type="match status" value="2"/>
</dbReference>
<evidence type="ECO:0000259" key="7">
    <source>
        <dbReference type="PROSITE" id="PS50064"/>
    </source>
</evidence>
<accession>A0ABP0UR44</accession>
<keyword evidence="3" id="KW-0863">Zinc-finger</keyword>
<evidence type="ECO:0000313" key="9">
    <source>
        <dbReference type="Proteomes" id="UP001497512"/>
    </source>
</evidence>
<dbReference type="Pfam" id="PF00645">
    <property type="entry name" value="zf-PARP"/>
    <property type="match status" value="2"/>
</dbReference>
<dbReference type="SUPFAM" id="SSF57716">
    <property type="entry name" value="Glucocorticoid receptor-like (DNA-binding domain)"/>
    <property type="match status" value="2"/>
</dbReference>
<feature type="region of interest" description="Disordered" evidence="6">
    <location>
        <begin position="218"/>
        <end position="301"/>
    </location>
</feature>
<dbReference type="Gene3D" id="3.30.1740.10">
    <property type="entry name" value="Zinc finger, PARP-type"/>
    <property type="match status" value="2"/>
</dbReference>
<evidence type="ECO:0000313" key="8">
    <source>
        <dbReference type="EMBL" id="CAK9228138.1"/>
    </source>
</evidence>
<evidence type="ECO:0000256" key="6">
    <source>
        <dbReference type="SAM" id="MobiDB-lite"/>
    </source>
</evidence>
<protein>
    <recommendedName>
        <fullName evidence="7">PARP-type domain-containing protein</fullName>
    </recommendedName>
</protein>
<keyword evidence="4" id="KW-0862">Zinc</keyword>
<evidence type="ECO:0000256" key="4">
    <source>
        <dbReference type="ARBA" id="ARBA00022833"/>
    </source>
</evidence>
<evidence type="ECO:0000256" key="3">
    <source>
        <dbReference type="ARBA" id="ARBA00022771"/>
    </source>
</evidence>
<keyword evidence="9" id="KW-1185">Reference proteome</keyword>
<comment type="subcellular location">
    <subcellularLocation>
        <location evidence="1">Nucleus</location>
    </subcellularLocation>
</comment>
<feature type="domain" description="PARP-type" evidence="7">
    <location>
        <begin position="25"/>
        <end position="105"/>
    </location>
</feature>
<organism evidence="8 9">
    <name type="scientific">Sphagnum troendelagicum</name>
    <dbReference type="NCBI Taxonomy" id="128251"/>
    <lineage>
        <taxon>Eukaryota</taxon>
        <taxon>Viridiplantae</taxon>
        <taxon>Streptophyta</taxon>
        <taxon>Embryophyta</taxon>
        <taxon>Bryophyta</taxon>
        <taxon>Sphagnophytina</taxon>
        <taxon>Sphagnopsida</taxon>
        <taxon>Sphagnales</taxon>
        <taxon>Sphagnaceae</taxon>
        <taxon>Sphagnum</taxon>
    </lineage>
</organism>
<keyword evidence="2" id="KW-0479">Metal-binding</keyword>
<feature type="compositionally biased region" description="Basic residues" evidence="6">
    <location>
        <begin position="292"/>
        <end position="301"/>
    </location>
</feature>
<reference evidence="8" key="1">
    <citation type="submission" date="2024-02" db="EMBL/GenBank/DDBJ databases">
        <authorList>
            <consortium name="ELIXIR-Norway"/>
            <consortium name="Elixir Norway"/>
        </authorList>
    </citation>
    <scope>NUCLEOTIDE SEQUENCE</scope>
</reference>
<dbReference type="EMBL" id="OZ019898">
    <property type="protein sequence ID" value="CAK9228138.1"/>
    <property type="molecule type" value="Genomic_DNA"/>
</dbReference>
<dbReference type="PANTHER" id="PTHR12083:SF9">
    <property type="entry name" value="BIFUNCTIONAL POLYNUCLEOTIDE PHOSPHATASE_KINASE"/>
    <property type="match status" value="1"/>
</dbReference>